<dbReference type="EMBL" id="CP017634">
    <property type="protein sequence ID" value="ATW28110.1"/>
    <property type="molecule type" value="Genomic_DNA"/>
</dbReference>
<dbReference type="NCBIfam" id="TIGR03912">
    <property type="entry name" value="PylS_Nterm"/>
    <property type="match status" value="1"/>
</dbReference>
<protein>
    <recommendedName>
        <fullName evidence="3">Pyrrolysyl-tRNA synthetase, N-terminal region</fullName>
    </recommendedName>
</protein>
<proteinExistence type="predicted"/>
<dbReference type="OrthoDB" id="5419998at2"/>
<dbReference type="Proteomes" id="UP000323521">
    <property type="component" value="Chromosome"/>
</dbReference>
<evidence type="ECO:0000313" key="2">
    <source>
        <dbReference type="Proteomes" id="UP000323521"/>
    </source>
</evidence>
<evidence type="ECO:0008006" key="3">
    <source>
        <dbReference type="Google" id="ProtNLM"/>
    </source>
</evidence>
<sequence length="115" mass="13736">MVEAQEKVQKPASKEKKRYYRKNVDFFKLIEKIKLWPSRNGTLHGIRSMKITGNTAEIVTHCNERFIIRNSKNSRAARWLRNKWFFHVCPGCKIPQWKLEKYSATYLNQFWGSSL</sequence>
<accession>A0A3G1L0B9</accession>
<dbReference type="InterPro" id="IPR023878">
    <property type="entry name" value="Pyrrolysyl-tRNA_ligase_N"/>
</dbReference>
<name>A0A3G1L0B9_FORW1</name>
<dbReference type="AlphaFoldDB" id="A0A3G1L0B9"/>
<dbReference type="GO" id="GO:0004812">
    <property type="term" value="F:aminoacyl-tRNA ligase activity"/>
    <property type="evidence" value="ECO:0007669"/>
    <property type="project" value="InterPro"/>
</dbReference>
<dbReference type="KEGG" id="fwa:DCMF_28155"/>
<keyword evidence="2" id="KW-1185">Reference proteome</keyword>
<organism evidence="1 2">
    <name type="scientific">Formimonas warabiya</name>
    <dbReference type="NCBI Taxonomy" id="1761012"/>
    <lineage>
        <taxon>Bacteria</taxon>
        <taxon>Bacillati</taxon>
        <taxon>Bacillota</taxon>
        <taxon>Clostridia</taxon>
        <taxon>Eubacteriales</taxon>
        <taxon>Peptococcaceae</taxon>
        <taxon>Candidatus Formimonas</taxon>
    </lineage>
</organism>
<dbReference type="RefSeq" id="WP_148137520.1">
    <property type="nucleotide sequence ID" value="NZ_CP017634.1"/>
</dbReference>
<reference evidence="1 2" key="1">
    <citation type="submission" date="2016-10" db="EMBL/GenBank/DDBJ databases">
        <title>Complete Genome Sequence of Peptococcaceae strain DCMF.</title>
        <authorList>
            <person name="Edwards R.J."/>
            <person name="Holland S.I."/>
            <person name="Deshpande N.P."/>
            <person name="Wong Y.K."/>
            <person name="Ertan H."/>
            <person name="Manefield M."/>
            <person name="Russell T.L."/>
            <person name="Lee M.J."/>
        </authorList>
    </citation>
    <scope>NUCLEOTIDE SEQUENCE [LARGE SCALE GENOMIC DNA]</scope>
    <source>
        <strain evidence="1 2">DCMF</strain>
    </source>
</reference>
<evidence type="ECO:0000313" key="1">
    <source>
        <dbReference type="EMBL" id="ATW28110.1"/>
    </source>
</evidence>
<gene>
    <name evidence="1" type="ORF">DCMF_28155</name>
</gene>